<dbReference type="InterPro" id="IPR031468">
    <property type="entry name" value="SMP_LBD"/>
</dbReference>
<dbReference type="EMBL" id="CAJPDT010000005">
    <property type="protein sequence ID" value="CAF9909193.1"/>
    <property type="molecule type" value="Genomic_DNA"/>
</dbReference>
<dbReference type="CDD" id="cd21675">
    <property type="entry name" value="SMP_TEX2"/>
    <property type="match status" value="1"/>
</dbReference>
<keyword evidence="4" id="KW-0256">Endoplasmic reticulum</keyword>
<keyword evidence="3 10" id="KW-0812">Transmembrane</keyword>
<feature type="compositionally biased region" description="Low complexity" evidence="9">
    <location>
        <begin position="844"/>
        <end position="854"/>
    </location>
</feature>
<evidence type="ECO:0000313" key="13">
    <source>
        <dbReference type="Proteomes" id="UP000664534"/>
    </source>
</evidence>
<evidence type="ECO:0000256" key="7">
    <source>
        <dbReference type="ARBA" id="ARBA00023121"/>
    </source>
</evidence>
<evidence type="ECO:0000256" key="6">
    <source>
        <dbReference type="ARBA" id="ARBA00023055"/>
    </source>
</evidence>
<dbReference type="OrthoDB" id="26740at2759"/>
<reference evidence="12" key="1">
    <citation type="submission" date="2021-03" db="EMBL/GenBank/DDBJ databases">
        <authorList>
            <person name="Tagirdzhanova G."/>
        </authorList>
    </citation>
    <scope>NUCLEOTIDE SEQUENCE</scope>
</reference>
<feature type="compositionally biased region" description="Basic and acidic residues" evidence="9">
    <location>
        <begin position="888"/>
        <end position="898"/>
    </location>
</feature>
<feature type="compositionally biased region" description="Basic and acidic residues" evidence="9">
    <location>
        <begin position="744"/>
        <end position="758"/>
    </location>
</feature>
<evidence type="ECO:0000256" key="10">
    <source>
        <dbReference type="SAM" id="Phobius"/>
    </source>
</evidence>
<evidence type="ECO:0000313" key="12">
    <source>
        <dbReference type="EMBL" id="CAF9909193.1"/>
    </source>
</evidence>
<comment type="subcellular location">
    <subcellularLocation>
        <location evidence="1">Endoplasmic reticulum membrane</location>
    </subcellularLocation>
</comment>
<dbReference type="GO" id="GO:1990456">
    <property type="term" value="P:mitochondrion-endoplasmic reticulum membrane tethering"/>
    <property type="evidence" value="ECO:0007669"/>
    <property type="project" value="TreeGrafter"/>
</dbReference>
<evidence type="ECO:0000259" key="11">
    <source>
        <dbReference type="PROSITE" id="PS51847"/>
    </source>
</evidence>
<keyword evidence="5 10" id="KW-1133">Transmembrane helix</keyword>
<organism evidence="12 13">
    <name type="scientific">Imshaugia aleurites</name>
    <dbReference type="NCBI Taxonomy" id="172621"/>
    <lineage>
        <taxon>Eukaryota</taxon>
        <taxon>Fungi</taxon>
        <taxon>Dikarya</taxon>
        <taxon>Ascomycota</taxon>
        <taxon>Pezizomycotina</taxon>
        <taxon>Lecanoromycetes</taxon>
        <taxon>OSLEUM clade</taxon>
        <taxon>Lecanoromycetidae</taxon>
        <taxon>Lecanorales</taxon>
        <taxon>Lecanorineae</taxon>
        <taxon>Parmeliaceae</taxon>
        <taxon>Imshaugia</taxon>
    </lineage>
</organism>
<name>A0A8H3ERM6_9LECA</name>
<dbReference type="Pfam" id="PF15413">
    <property type="entry name" value="PH_11"/>
    <property type="match status" value="1"/>
</dbReference>
<dbReference type="AlphaFoldDB" id="A0A8H3ERM6"/>
<feature type="compositionally biased region" description="Low complexity" evidence="9">
    <location>
        <begin position="672"/>
        <end position="695"/>
    </location>
</feature>
<feature type="transmembrane region" description="Helical" evidence="10">
    <location>
        <begin position="7"/>
        <end position="32"/>
    </location>
</feature>
<dbReference type="GO" id="GO:0032865">
    <property type="term" value="C:ERMES complex"/>
    <property type="evidence" value="ECO:0007669"/>
    <property type="project" value="TreeGrafter"/>
</dbReference>
<dbReference type="GO" id="GO:0008289">
    <property type="term" value="F:lipid binding"/>
    <property type="evidence" value="ECO:0007669"/>
    <property type="project" value="UniProtKB-KW"/>
</dbReference>
<dbReference type="Proteomes" id="UP000664534">
    <property type="component" value="Unassembled WGS sequence"/>
</dbReference>
<feature type="region of interest" description="Disordered" evidence="9">
    <location>
        <begin position="743"/>
        <end position="938"/>
    </location>
</feature>
<evidence type="ECO:0000256" key="2">
    <source>
        <dbReference type="ARBA" id="ARBA00022448"/>
    </source>
</evidence>
<accession>A0A8H3ERM6</accession>
<evidence type="ECO:0000256" key="4">
    <source>
        <dbReference type="ARBA" id="ARBA00022824"/>
    </source>
</evidence>
<proteinExistence type="predicted"/>
<feature type="region of interest" description="Disordered" evidence="9">
    <location>
        <begin position="588"/>
        <end position="721"/>
    </location>
</feature>
<comment type="caution">
    <text evidence="12">The sequence shown here is derived from an EMBL/GenBank/DDBJ whole genome shotgun (WGS) entry which is preliminary data.</text>
</comment>
<keyword evidence="8 10" id="KW-0472">Membrane</keyword>
<keyword evidence="6" id="KW-0445">Lipid transport</keyword>
<evidence type="ECO:0000256" key="5">
    <source>
        <dbReference type="ARBA" id="ARBA00022989"/>
    </source>
</evidence>
<feature type="compositionally biased region" description="Polar residues" evidence="9">
    <location>
        <begin position="601"/>
        <end position="610"/>
    </location>
</feature>
<dbReference type="PANTHER" id="PTHR13466">
    <property type="entry name" value="TEX2 PROTEIN-RELATED"/>
    <property type="match status" value="1"/>
</dbReference>
<evidence type="ECO:0000256" key="3">
    <source>
        <dbReference type="ARBA" id="ARBA00022692"/>
    </source>
</evidence>
<feature type="compositionally biased region" description="Basic and acidic residues" evidence="9">
    <location>
        <begin position="803"/>
        <end position="813"/>
    </location>
</feature>
<dbReference type="PANTHER" id="PTHR13466:SF19">
    <property type="entry name" value="NUCLEUS-VACUOLE JUNCTION PROTEIN 2"/>
    <property type="match status" value="1"/>
</dbReference>
<keyword evidence="2" id="KW-0813">Transport</keyword>
<dbReference type="GO" id="GO:0015914">
    <property type="term" value="P:phospholipid transport"/>
    <property type="evidence" value="ECO:0007669"/>
    <property type="project" value="TreeGrafter"/>
</dbReference>
<evidence type="ECO:0000256" key="1">
    <source>
        <dbReference type="ARBA" id="ARBA00004586"/>
    </source>
</evidence>
<feature type="compositionally biased region" description="Basic and acidic residues" evidence="9">
    <location>
        <begin position="923"/>
        <end position="938"/>
    </location>
</feature>
<feature type="compositionally biased region" description="Pro residues" evidence="9">
    <location>
        <begin position="769"/>
        <end position="781"/>
    </location>
</feature>
<evidence type="ECO:0000256" key="8">
    <source>
        <dbReference type="ARBA" id="ARBA00023136"/>
    </source>
</evidence>
<sequence length="938" mass="103326">MGISIAFLLTYLLGGLTLLPVILAIILLHAYLTLPPRHPASISSDTAFDNLRDGKDDGRNLKSRASIADIAEKFQRAHEPDVAAGYFAVCREYVPGGVNGKPPERTTPAGAIVATESPSVYQSMYRSIFERKQGPTLDPGKGNGKTVRRAMNVFFVVLRHGHLMLYEDSEQLEVKHVISLELHDVSIYGGEDEIPEGELWIKRNAIRLTRKAGVEDPTSASKPFFLFSENCSDKEDFYFALLQNQDVKPDAPDNPPRPQQYETKHIIGLVQRLHSSEEQLQTRWINGLAGRLFLALYKTQVIEDFIRKKVTKKIARVKKPAFLSGLVLRKIEMGESAPQITNPRLNDLTINGDCCAEADFNYNGNFRLEIAATARIDLGARFKAREVNLVLAVVVKKMNGHVLVKFKPPPSNRVWVSFETMPDMEMTIEPIVSSRQITYGIILRAIESRIREVMAETIVLPHWDDSPFTDTRQQKFRGGIWADQGTTGGMSTEHTKIPDEAPEDDAELDVAPVPHAMPLAKDGKTLSMPVLFDALPSGPDSNAASTKQCIDETTKDGFATGVQKDPEPPKALRSRSFASAANPLLSTDNANFESVPPAKNLKQQQQQDATSAMMAIAYRSRPTSPTDISPVGSAPGPGPSTLWENSQKSGSRSTFSASHGTSEQISLQDVYSSSPSQNSLPPTPTSTSSRSMKSTFRNDMPQPRALQADTRTPASSEKRQSIVALGTATAAAKKWGWGVLSRNVDQKSAQDPDLDRAGTPKHPIGRGRPLPPPGEPLPFPERPSIKTTLAANPKRKPVPKPDLPQRRQDEAKTRPVPLPPRPARKRQGSAHIDHESEGGILVVEAPPESEPSSPNDDKRDEYNSSPKVESADDMKEPTTSIPKGIAPDVRDHSSERQRSSILTHFPHPEDESDHSGWQPAQDEEVRPKNMWLDGHEHS</sequence>
<keyword evidence="7" id="KW-0446">Lipid-binding</keyword>
<protein>
    <recommendedName>
        <fullName evidence="11">SMP-LTD domain-containing protein</fullName>
    </recommendedName>
</protein>
<evidence type="ECO:0000256" key="9">
    <source>
        <dbReference type="SAM" id="MobiDB-lite"/>
    </source>
</evidence>
<feature type="compositionally biased region" description="Polar residues" evidence="9">
    <location>
        <begin position="642"/>
        <end position="671"/>
    </location>
</feature>
<gene>
    <name evidence="12" type="ORF">IMSHALPRED_007647</name>
</gene>
<keyword evidence="13" id="KW-1185">Reference proteome</keyword>
<dbReference type="GO" id="GO:0005789">
    <property type="term" value="C:endoplasmic reticulum membrane"/>
    <property type="evidence" value="ECO:0007669"/>
    <property type="project" value="UniProtKB-SubCell"/>
</dbReference>
<dbReference type="PROSITE" id="PS51847">
    <property type="entry name" value="SMP"/>
    <property type="match status" value="1"/>
</dbReference>
<feature type="domain" description="SMP-LTD" evidence="11">
    <location>
        <begin position="276"/>
        <end position="469"/>
    </location>
</feature>